<gene>
    <name evidence="1" type="ORF">AMQ22_01577</name>
</gene>
<organism evidence="1 2">
    <name type="scientific">Candidatus Methanofastidiosum methylothiophilum</name>
    <dbReference type="NCBI Taxonomy" id="1705564"/>
    <lineage>
        <taxon>Archaea</taxon>
        <taxon>Methanobacteriati</taxon>
        <taxon>Methanobacteriota</taxon>
        <taxon>Stenosarchaea group</taxon>
        <taxon>Candidatus Methanofastidiosia</taxon>
        <taxon>Candidatus Methanofastidiosales</taxon>
        <taxon>Candidatus Methanofastidiosaceae</taxon>
        <taxon>Candidatus Methanofastidiosum</taxon>
    </lineage>
</organism>
<accession>A0A150IXR8</accession>
<comment type="caution">
    <text evidence="1">The sequence shown here is derived from an EMBL/GenBank/DDBJ whole genome shotgun (WGS) entry which is preliminary data.</text>
</comment>
<sequence>MQEYKNSKKVPFPLLIEKAIEHANAERNDKNLVLSNIFIEMAKV</sequence>
<protein>
    <submittedName>
        <fullName evidence="1">Uncharacterized protein</fullName>
    </submittedName>
</protein>
<proteinExistence type="predicted"/>
<name>A0A150IXR8_9EURY</name>
<evidence type="ECO:0000313" key="2">
    <source>
        <dbReference type="Proteomes" id="UP000075398"/>
    </source>
</evidence>
<dbReference type="AlphaFoldDB" id="A0A150IXR8"/>
<evidence type="ECO:0000313" key="1">
    <source>
        <dbReference type="EMBL" id="KYC49771.1"/>
    </source>
</evidence>
<dbReference type="Proteomes" id="UP000075398">
    <property type="component" value="Unassembled WGS sequence"/>
</dbReference>
<dbReference type="EMBL" id="LNGC01000087">
    <property type="protein sequence ID" value="KYC49771.1"/>
    <property type="molecule type" value="Genomic_DNA"/>
</dbReference>
<reference evidence="1 2" key="1">
    <citation type="journal article" date="2016" name="ISME J.">
        <title>Chasing the elusive Euryarchaeota class WSA2: genomes reveal a uniquely fastidious methyl-reducing methanogen.</title>
        <authorList>
            <person name="Nobu M.K."/>
            <person name="Narihiro T."/>
            <person name="Kuroda K."/>
            <person name="Mei R."/>
            <person name="Liu W.T."/>
        </authorList>
    </citation>
    <scope>NUCLEOTIDE SEQUENCE [LARGE SCALE GENOMIC DNA]</scope>
    <source>
        <strain evidence="1">U1lsi0528_Bin055</strain>
    </source>
</reference>